<dbReference type="InterPro" id="IPR036397">
    <property type="entry name" value="RNaseH_sf"/>
</dbReference>
<dbReference type="InterPro" id="IPR045290">
    <property type="entry name" value="MOC1-like"/>
</dbReference>
<dbReference type="EC" id="3.1.22.4" evidence="1"/>
<dbReference type="CDD" id="cd22992">
    <property type="entry name" value="MOC1"/>
    <property type="match status" value="1"/>
</dbReference>
<name>A0A7X0B3N6_9PROT</name>
<reference evidence="1 2" key="1">
    <citation type="submission" date="2020-08" db="EMBL/GenBank/DDBJ databases">
        <title>Genomic Encyclopedia of Type Strains, Phase IV (KMG-IV): sequencing the most valuable type-strain genomes for metagenomic binning, comparative biology and taxonomic classification.</title>
        <authorList>
            <person name="Goeker M."/>
        </authorList>
    </citation>
    <scope>NUCLEOTIDE SEQUENCE [LARGE SCALE GENOMIC DNA]</scope>
    <source>
        <strain evidence="1 2">DSM 22198</strain>
    </source>
</reference>
<evidence type="ECO:0000313" key="2">
    <source>
        <dbReference type="Proteomes" id="UP000539175"/>
    </source>
</evidence>
<dbReference type="GO" id="GO:0003676">
    <property type="term" value="F:nucleic acid binding"/>
    <property type="evidence" value="ECO:0007669"/>
    <property type="project" value="InterPro"/>
</dbReference>
<accession>A0A7X0B3N6</accession>
<dbReference type="Proteomes" id="UP000539175">
    <property type="component" value="Unassembled WGS sequence"/>
</dbReference>
<protein>
    <submittedName>
        <fullName evidence="1">Crossover junction endodeoxyribonuclease RuvC</fullName>
        <ecNumber evidence="1">3.1.22.4</ecNumber>
    </submittedName>
</protein>
<dbReference type="GO" id="GO:0008821">
    <property type="term" value="F:crossover junction DNA endonuclease activity"/>
    <property type="evidence" value="ECO:0007669"/>
    <property type="project" value="InterPro"/>
</dbReference>
<dbReference type="InterPro" id="IPR012337">
    <property type="entry name" value="RNaseH-like_sf"/>
</dbReference>
<dbReference type="AlphaFoldDB" id="A0A7X0B3N6"/>
<keyword evidence="2" id="KW-1185">Reference proteome</keyword>
<comment type="caution">
    <text evidence="1">The sequence shown here is derived from an EMBL/GenBank/DDBJ whole genome shotgun (WGS) entry which is preliminary data.</text>
</comment>
<evidence type="ECO:0000313" key="1">
    <source>
        <dbReference type="EMBL" id="MBB6254110.1"/>
    </source>
</evidence>
<proteinExistence type="predicted"/>
<sequence>MTGHVVIGIDPGLSGAIAVLSPDGALVVHDMPTHRLTRTELDLPALAHIFDGLAKEAAPVAFLERVGAMPGQGVSSMFKFGTCFGALQGLLAAHFIPVTLVTPQSWKRAMGCPAGKDAARARASQLLPRQAGLWPLKKHDGRAEAALIALYGQRQGGDR</sequence>
<dbReference type="PANTHER" id="PTHR36015:SF6">
    <property type="entry name" value="HOLLIDAY JUNCTION RESOLVASE MOC1, CHLOROPLASTIC-RELATED"/>
    <property type="match status" value="1"/>
</dbReference>
<keyword evidence="1" id="KW-0378">Hydrolase</keyword>
<dbReference type="SUPFAM" id="SSF53098">
    <property type="entry name" value="Ribonuclease H-like"/>
    <property type="match status" value="1"/>
</dbReference>
<dbReference type="RefSeq" id="WP_184806019.1">
    <property type="nucleotide sequence ID" value="NZ_JACIIZ010000015.1"/>
</dbReference>
<organism evidence="1 2">
    <name type="scientific">Nitrospirillum iridis</name>
    <dbReference type="NCBI Taxonomy" id="765888"/>
    <lineage>
        <taxon>Bacteria</taxon>
        <taxon>Pseudomonadati</taxon>
        <taxon>Pseudomonadota</taxon>
        <taxon>Alphaproteobacteria</taxon>
        <taxon>Rhodospirillales</taxon>
        <taxon>Azospirillaceae</taxon>
        <taxon>Nitrospirillum</taxon>
    </lineage>
</organism>
<dbReference type="PANTHER" id="PTHR36015">
    <property type="entry name" value="HOLLIDAY JUNCTION RESOLVASE MOC1, CHLOROPLASTIC-RELATED"/>
    <property type="match status" value="1"/>
</dbReference>
<dbReference type="Gene3D" id="3.30.420.10">
    <property type="entry name" value="Ribonuclease H-like superfamily/Ribonuclease H"/>
    <property type="match status" value="1"/>
</dbReference>
<gene>
    <name evidence="1" type="ORF">FHS74_004693</name>
</gene>
<dbReference type="EMBL" id="JACIIZ010000015">
    <property type="protein sequence ID" value="MBB6254110.1"/>
    <property type="molecule type" value="Genomic_DNA"/>
</dbReference>